<sequence>MTLVCPYLVDTGMFRGCRIRKRV</sequence>
<reference evidence="1" key="1">
    <citation type="submission" date="2014-11" db="EMBL/GenBank/DDBJ databases">
        <authorList>
            <person name="Amaro Gonzalez C."/>
        </authorList>
    </citation>
    <scope>NUCLEOTIDE SEQUENCE</scope>
</reference>
<reference evidence="1" key="2">
    <citation type="journal article" date="2015" name="Fish Shellfish Immunol.">
        <title>Early steps in the European eel (Anguilla anguilla)-Vibrio vulnificus interaction in the gills: Role of the RtxA13 toxin.</title>
        <authorList>
            <person name="Callol A."/>
            <person name="Pajuelo D."/>
            <person name="Ebbesson L."/>
            <person name="Teles M."/>
            <person name="MacKenzie S."/>
            <person name="Amaro C."/>
        </authorList>
    </citation>
    <scope>NUCLEOTIDE SEQUENCE</scope>
</reference>
<dbReference type="EMBL" id="GBXM01030229">
    <property type="protein sequence ID" value="JAH78348.1"/>
    <property type="molecule type" value="Transcribed_RNA"/>
</dbReference>
<proteinExistence type="predicted"/>
<protein>
    <submittedName>
        <fullName evidence="1">Uncharacterized protein</fullName>
    </submittedName>
</protein>
<dbReference type="AlphaFoldDB" id="A0A0E9VMA4"/>
<name>A0A0E9VMA4_ANGAN</name>
<accession>A0A0E9VMA4</accession>
<evidence type="ECO:0000313" key="1">
    <source>
        <dbReference type="EMBL" id="JAH78348.1"/>
    </source>
</evidence>
<organism evidence="1">
    <name type="scientific">Anguilla anguilla</name>
    <name type="common">European freshwater eel</name>
    <name type="synonym">Muraena anguilla</name>
    <dbReference type="NCBI Taxonomy" id="7936"/>
    <lineage>
        <taxon>Eukaryota</taxon>
        <taxon>Metazoa</taxon>
        <taxon>Chordata</taxon>
        <taxon>Craniata</taxon>
        <taxon>Vertebrata</taxon>
        <taxon>Euteleostomi</taxon>
        <taxon>Actinopterygii</taxon>
        <taxon>Neopterygii</taxon>
        <taxon>Teleostei</taxon>
        <taxon>Anguilliformes</taxon>
        <taxon>Anguillidae</taxon>
        <taxon>Anguilla</taxon>
    </lineage>
</organism>